<keyword evidence="12" id="KW-1185">Reference proteome</keyword>
<dbReference type="EMBL" id="CP059851">
    <property type="protein sequence ID" value="QMW21961.1"/>
    <property type="molecule type" value="Genomic_DNA"/>
</dbReference>
<evidence type="ECO:0000256" key="1">
    <source>
        <dbReference type="ARBA" id="ARBA00000135"/>
    </source>
</evidence>
<evidence type="ECO:0000256" key="4">
    <source>
        <dbReference type="ARBA" id="ARBA00022438"/>
    </source>
</evidence>
<comment type="cofactor">
    <cofactor evidence="8">
        <name>Mn(2+)</name>
        <dbReference type="ChEBI" id="CHEBI:29035"/>
    </cofactor>
    <text evidence="8">Binds 2 manganese ions per subunit.</text>
</comment>
<keyword evidence="7 8" id="KW-0464">Manganese</keyword>
<dbReference type="GO" id="GO:0006508">
    <property type="term" value="P:proteolysis"/>
    <property type="evidence" value="ECO:0007669"/>
    <property type="project" value="UniProtKB-KW"/>
</dbReference>
<dbReference type="EC" id="3.4.11.10" evidence="8"/>
<organism evidence="11 12">
    <name type="scientific">Sandaracinobacteroides saxicola</name>
    <dbReference type="NCBI Taxonomy" id="2759707"/>
    <lineage>
        <taxon>Bacteria</taxon>
        <taxon>Pseudomonadati</taxon>
        <taxon>Pseudomonadota</taxon>
        <taxon>Alphaproteobacteria</taxon>
        <taxon>Sphingomonadales</taxon>
        <taxon>Sphingosinicellaceae</taxon>
        <taxon>Sandaracinobacteroides</taxon>
    </lineage>
</organism>
<evidence type="ECO:0000256" key="9">
    <source>
        <dbReference type="SAM" id="SignalP"/>
    </source>
</evidence>
<comment type="catalytic activity">
    <reaction evidence="1 8">
        <text>Release of an N-terminal amino acid, Xaa-|-Yaa-, in which Xaa is preferably Leu, but may be other amino acids including Pro although not Arg or Lys, and Yaa may be Pro. Amino acid amides and methyl esters are also readily hydrolyzed, but rates on arylamides are exceedingly low.</text>
        <dbReference type="EC" id="3.4.11.1"/>
    </reaction>
</comment>
<dbReference type="PANTHER" id="PTHR11963:SF23">
    <property type="entry name" value="CYTOSOL AMINOPEPTIDASE"/>
    <property type="match status" value="1"/>
</dbReference>
<evidence type="ECO:0000256" key="8">
    <source>
        <dbReference type="HAMAP-Rule" id="MF_00181"/>
    </source>
</evidence>
<keyword evidence="4 8" id="KW-0031">Aminopeptidase</keyword>
<feature type="binding site" evidence="8">
    <location>
        <position position="300"/>
    </location>
    <ligand>
        <name>Mn(2+)</name>
        <dbReference type="ChEBI" id="CHEBI:29035"/>
        <label>2</label>
    </ligand>
</feature>
<keyword evidence="5 8" id="KW-0645">Protease</keyword>
<evidence type="ECO:0000259" key="10">
    <source>
        <dbReference type="PROSITE" id="PS00631"/>
    </source>
</evidence>
<comment type="similarity">
    <text evidence="3 8">Belongs to the peptidase M17 family.</text>
</comment>
<dbReference type="GO" id="GO:0005737">
    <property type="term" value="C:cytoplasm"/>
    <property type="evidence" value="ECO:0007669"/>
    <property type="project" value="UniProtKB-SubCell"/>
</dbReference>
<feature type="binding site" evidence="8">
    <location>
        <position position="359"/>
    </location>
    <ligand>
        <name>Mn(2+)</name>
        <dbReference type="ChEBI" id="CHEBI:29035"/>
        <label>1</label>
    </ligand>
</feature>
<dbReference type="EC" id="3.4.11.1" evidence="8"/>
<dbReference type="InterPro" id="IPR008283">
    <property type="entry name" value="Peptidase_M17_N"/>
</dbReference>
<feature type="chain" id="PRO_5028903776" description="Probable cytosol aminopeptidase" evidence="9">
    <location>
        <begin position="18"/>
        <end position="512"/>
    </location>
</feature>
<sequence>MRLLAALLLAAASPAIAQGTVPVPGGVLPSTAVNSALRPVAFAAAVPASGVVAIPAASMEALRTAVGSLPEAARAPVLAAAEAAKYDGKAGTTLSVWAPGPYARVLVVGADPALETSGRIAGELRDMDAPVAILAGGLDAAAVATGFQLGSYRFDRYKTDGKKVPPTAPLTVVTTEAGAEARFRRDGEALVAGVMLSRDLSAEPANVIYPESFVERVQAAFKGLPNVRISVLTEADMRRLNMGSFLGVGIGSVRPPRLLIVEVRGGGDAAPLALVGKGITFDSGGISLKPGLGMWAMKADMSGAASAIGAALTAAKRGAKANVVAAAALAENMPDGNAQRPGDVVRTMNGRTVEVLNTDAEGRLVLADANQYVIDRFRPAALVNIATLTGAARAALDDEFAAAFARDEALMTRVQAAATASGEAIWRLPLHANYAKDMKSEIADIKNVVEGGGPGAGLAAHFIQYLTPAATPWVHLDIAGVNWSSTGSPTAPKGATGWGVRLFDALIRGYER</sequence>
<dbReference type="SUPFAM" id="SSF52949">
    <property type="entry name" value="Macro domain-like"/>
    <property type="match status" value="1"/>
</dbReference>
<dbReference type="HAMAP" id="MF_00181">
    <property type="entry name" value="Cytosol_peptidase_M17"/>
    <property type="match status" value="1"/>
</dbReference>
<dbReference type="SUPFAM" id="SSF53187">
    <property type="entry name" value="Zn-dependent exopeptidases"/>
    <property type="match status" value="1"/>
</dbReference>
<dbReference type="PANTHER" id="PTHR11963">
    <property type="entry name" value="LEUCINE AMINOPEPTIDASE-RELATED"/>
    <property type="match status" value="1"/>
</dbReference>
<evidence type="ECO:0000256" key="6">
    <source>
        <dbReference type="ARBA" id="ARBA00022801"/>
    </source>
</evidence>
<dbReference type="GO" id="GO:0030145">
    <property type="term" value="F:manganese ion binding"/>
    <property type="evidence" value="ECO:0007669"/>
    <property type="project" value="UniProtKB-UniRule"/>
</dbReference>
<dbReference type="CDD" id="cd00433">
    <property type="entry name" value="Peptidase_M17"/>
    <property type="match status" value="1"/>
</dbReference>
<accession>A0A7G5IF19</accession>
<dbReference type="Gene3D" id="3.40.220.10">
    <property type="entry name" value="Leucine Aminopeptidase, subunit E, domain 1"/>
    <property type="match status" value="1"/>
</dbReference>
<evidence type="ECO:0000313" key="11">
    <source>
        <dbReference type="EMBL" id="QMW21961.1"/>
    </source>
</evidence>
<dbReference type="InterPro" id="IPR023042">
    <property type="entry name" value="Peptidase_M17_leu_NH2_pept"/>
</dbReference>
<feature type="binding site" evidence="8">
    <location>
        <position position="361"/>
    </location>
    <ligand>
        <name>Mn(2+)</name>
        <dbReference type="ChEBI" id="CHEBI:29035"/>
        <label>1</label>
    </ligand>
</feature>
<evidence type="ECO:0000256" key="7">
    <source>
        <dbReference type="ARBA" id="ARBA00023211"/>
    </source>
</evidence>
<comment type="function">
    <text evidence="8">Presumably involved in the processing and regular turnover of intracellular proteins. Catalyzes the removal of unsubstituted N-terminal amino acids from various peptides.</text>
</comment>
<name>A0A7G5IF19_9SPHN</name>
<evidence type="ECO:0000256" key="3">
    <source>
        <dbReference type="ARBA" id="ARBA00009528"/>
    </source>
</evidence>
<feature type="binding site" evidence="8">
    <location>
        <position position="277"/>
    </location>
    <ligand>
        <name>Mn(2+)</name>
        <dbReference type="ChEBI" id="CHEBI:29035"/>
        <label>2</label>
    </ligand>
</feature>
<comment type="subcellular location">
    <subcellularLocation>
        <location evidence="8">Cytoplasm</location>
    </subcellularLocation>
</comment>
<dbReference type="AlphaFoldDB" id="A0A7G5IF19"/>
<dbReference type="PROSITE" id="PS00631">
    <property type="entry name" value="CYTOSOL_AP"/>
    <property type="match status" value="1"/>
</dbReference>
<keyword evidence="6 8" id="KW-0378">Hydrolase</keyword>
<dbReference type="Pfam" id="PF00883">
    <property type="entry name" value="Peptidase_M17"/>
    <property type="match status" value="1"/>
</dbReference>
<dbReference type="RefSeq" id="WP_182294807.1">
    <property type="nucleotide sequence ID" value="NZ_CP059851.1"/>
</dbReference>
<dbReference type="PRINTS" id="PR00481">
    <property type="entry name" value="LAMNOPPTDASE"/>
</dbReference>
<feature type="signal peptide" evidence="9">
    <location>
        <begin position="1"/>
        <end position="17"/>
    </location>
</feature>
<evidence type="ECO:0000313" key="12">
    <source>
        <dbReference type="Proteomes" id="UP000515292"/>
    </source>
</evidence>
<feature type="binding site" evidence="8">
    <location>
        <position position="361"/>
    </location>
    <ligand>
        <name>Mn(2+)</name>
        <dbReference type="ChEBI" id="CHEBI:29035"/>
        <label>2</label>
    </ligand>
</feature>
<keyword evidence="9" id="KW-0732">Signal</keyword>
<dbReference type="InterPro" id="IPR043472">
    <property type="entry name" value="Macro_dom-like"/>
</dbReference>
<evidence type="ECO:0000256" key="2">
    <source>
        <dbReference type="ARBA" id="ARBA00000967"/>
    </source>
</evidence>
<feature type="active site" evidence="8">
    <location>
        <position position="363"/>
    </location>
</feature>
<dbReference type="InterPro" id="IPR000819">
    <property type="entry name" value="Peptidase_M17_C"/>
</dbReference>
<dbReference type="Pfam" id="PF02789">
    <property type="entry name" value="Peptidase_M17_N"/>
    <property type="match status" value="1"/>
</dbReference>
<reference evidence="11 12" key="1">
    <citation type="submission" date="2020-07" db="EMBL/GenBank/DDBJ databases">
        <title>Complete genome sequence for Sandaracinobacter sp. M6.</title>
        <authorList>
            <person name="Tang Y."/>
            <person name="Liu Q."/>
            <person name="Guo Z."/>
            <person name="Lei P."/>
            <person name="Huang B."/>
        </authorList>
    </citation>
    <scope>NUCLEOTIDE SEQUENCE [LARGE SCALE GENOMIC DNA]</scope>
    <source>
        <strain evidence="11 12">M6</strain>
    </source>
</reference>
<dbReference type="InterPro" id="IPR011356">
    <property type="entry name" value="Leucine_aapep/pepB"/>
</dbReference>
<dbReference type="Gene3D" id="3.40.630.10">
    <property type="entry name" value="Zn peptidases"/>
    <property type="match status" value="1"/>
</dbReference>
<comment type="catalytic activity">
    <reaction evidence="2 8">
        <text>Release of an N-terminal amino acid, preferentially leucine, but not glutamic or aspartic acids.</text>
        <dbReference type="EC" id="3.4.11.10"/>
    </reaction>
</comment>
<dbReference type="GO" id="GO:0070006">
    <property type="term" value="F:metalloaminopeptidase activity"/>
    <property type="evidence" value="ECO:0007669"/>
    <property type="project" value="InterPro"/>
</dbReference>
<dbReference type="Proteomes" id="UP000515292">
    <property type="component" value="Chromosome"/>
</dbReference>
<proteinExistence type="inferred from homology"/>
<feature type="domain" description="Cytosol aminopeptidase" evidence="10">
    <location>
        <begin position="357"/>
        <end position="364"/>
    </location>
</feature>
<keyword evidence="8" id="KW-0479">Metal-binding</keyword>
<evidence type="ECO:0000256" key="5">
    <source>
        <dbReference type="ARBA" id="ARBA00022670"/>
    </source>
</evidence>
<feature type="binding site" evidence="8">
    <location>
        <position position="282"/>
    </location>
    <ligand>
        <name>Mn(2+)</name>
        <dbReference type="ChEBI" id="CHEBI:29035"/>
        <label>1</label>
    </ligand>
</feature>
<keyword evidence="8" id="KW-0963">Cytoplasm</keyword>
<feature type="active site" evidence="8">
    <location>
        <position position="289"/>
    </location>
</feature>
<protein>
    <recommendedName>
        <fullName evidence="8">Probable cytosol aminopeptidase</fullName>
        <ecNumber evidence="8">3.4.11.1</ecNumber>
    </recommendedName>
    <alternativeName>
        <fullName evidence="8">Leucine aminopeptidase</fullName>
        <shortName evidence="8">LAP</shortName>
        <ecNumber evidence="8">3.4.11.10</ecNumber>
    </alternativeName>
    <alternativeName>
        <fullName evidence="8">Leucyl aminopeptidase</fullName>
    </alternativeName>
</protein>
<dbReference type="KEGG" id="sand:H3309_11290"/>
<feature type="binding site" evidence="8">
    <location>
        <position position="282"/>
    </location>
    <ligand>
        <name>Mn(2+)</name>
        <dbReference type="ChEBI" id="CHEBI:29035"/>
        <label>2</label>
    </ligand>
</feature>
<gene>
    <name evidence="8" type="primary">pepA</name>
    <name evidence="11" type="ORF">H3309_11290</name>
</gene>